<reference evidence="10 11" key="1">
    <citation type="submission" date="2017-04" db="EMBL/GenBank/DDBJ databases">
        <authorList>
            <person name="Afonso C.L."/>
            <person name="Miller P.J."/>
            <person name="Scott M.A."/>
            <person name="Spackman E."/>
            <person name="Goraichik I."/>
            <person name="Dimitrov K.M."/>
            <person name="Suarez D.L."/>
            <person name="Swayne D.E."/>
        </authorList>
    </citation>
    <scope>NUCLEOTIDE SEQUENCE [LARGE SCALE GENOMIC DNA]</scope>
    <source>
        <strain evidence="10 11">DSM 11270</strain>
    </source>
</reference>
<dbReference type="InterPro" id="IPR027417">
    <property type="entry name" value="P-loop_NTPase"/>
</dbReference>
<dbReference type="PANTHER" id="PTHR43873:SF1">
    <property type="entry name" value="COBYRINATE A,C-DIAMIDE SYNTHASE"/>
    <property type="match status" value="1"/>
</dbReference>
<evidence type="ECO:0000259" key="8">
    <source>
        <dbReference type="Pfam" id="PF01656"/>
    </source>
</evidence>
<dbReference type="GO" id="GO:0005524">
    <property type="term" value="F:ATP binding"/>
    <property type="evidence" value="ECO:0007669"/>
    <property type="project" value="UniProtKB-UniRule"/>
</dbReference>
<comment type="pathway">
    <text evidence="7">Cofactor biosynthesis; adenosylcobalamin biosynthesis; cob(II)yrinate a,c-diamide from sirohydrochlorin (anaerobic route): step 10/10.</text>
</comment>
<accession>A0A1W1UHK7</accession>
<evidence type="ECO:0000256" key="4">
    <source>
        <dbReference type="ARBA" id="ARBA00022840"/>
    </source>
</evidence>
<dbReference type="Proteomes" id="UP000192731">
    <property type="component" value="Unassembled WGS sequence"/>
</dbReference>
<dbReference type="EMBL" id="FWWT01000005">
    <property type="protein sequence ID" value="SMB80244.1"/>
    <property type="molecule type" value="Genomic_DNA"/>
</dbReference>
<gene>
    <name evidence="7" type="primary">cbiA</name>
    <name evidence="10" type="ORF">SAMN00017405_0853</name>
</gene>
<comment type="catalytic activity">
    <reaction evidence="7">
        <text>cob(II)yrinate + 2 L-glutamine + 2 ATP + 2 H2O = cob(II)yrinate a,c diamide + 2 L-glutamate + 2 ADP + 2 phosphate + 2 H(+)</text>
        <dbReference type="Rhea" id="RHEA:26289"/>
        <dbReference type="ChEBI" id="CHEBI:15377"/>
        <dbReference type="ChEBI" id="CHEBI:15378"/>
        <dbReference type="ChEBI" id="CHEBI:29985"/>
        <dbReference type="ChEBI" id="CHEBI:30616"/>
        <dbReference type="ChEBI" id="CHEBI:43474"/>
        <dbReference type="ChEBI" id="CHEBI:58359"/>
        <dbReference type="ChEBI" id="CHEBI:58537"/>
        <dbReference type="ChEBI" id="CHEBI:58894"/>
        <dbReference type="ChEBI" id="CHEBI:456216"/>
        <dbReference type="EC" id="6.3.5.11"/>
    </reaction>
</comment>
<dbReference type="AlphaFoldDB" id="A0A1W1UHK7"/>
<keyword evidence="2 7" id="KW-0436">Ligase</keyword>
<dbReference type="Pfam" id="PF07685">
    <property type="entry name" value="GATase_3"/>
    <property type="match status" value="1"/>
</dbReference>
<name>A0A1W1UHK7_DESTI</name>
<feature type="domain" description="CobQ/CobB/MinD/ParA nucleotide binding" evidence="8">
    <location>
        <begin position="7"/>
        <end position="187"/>
    </location>
</feature>
<evidence type="ECO:0000313" key="10">
    <source>
        <dbReference type="EMBL" id="SMB80244.1"/>
    </source>
</evidence>
<dbReference type="SUPFAM" id="SSF52317">
    <property type="entry name" value="Class I glutamine amidotransferase-like"/>
    <property type="match status" value="1"/>
</dbReference>
<comment type="similarity">
    <text evidence="7">Belongs to the CobB/CbiA family.</text>
</comment>
<dbReference type="Gene3D" id="3.40.50.880">
    <property type="match status" value="1"/>
</dbReference>
<dbReference type="RefSeq" id="WP_084051955.1">
    <property type="nucleotide sequence ID" value="NZ_FWWT01000005.1"/>
</dbReference>
<dbReference type="InterPro" id="IPR029062">
    <property type="entry name" value="Class_I_gatase-like"/>
</dbReference>
<sequence>MEKRPRIVIAANQGRSGKTTITLGLLKALKNRGLKVQPFKKGPDYIDPSWHSFASGIQSRNLDAFMMTKNDITNTFVNSSNNMDISIIEGAMGLFDGLDVEGSGSTAEIAYMIDAPIILVVNCQRMTRSVAALVNGVVNFDPRIKIAGVILNNVARKRHENILKQSIEKYCNVPVLGIVPKSKDIVIPDRHLGLIPAGEKEELLEKVDKLGKLIEENIDLDKLIEISQNTTSLESIKDAVDMNRLAKVKIGVIKDKVFSFYYPENLEALEEKGAELVIINSLNDAKLPEIDGLYIGGGFPEVFAEQLERNEGLKTDIKNAIQLGMPVYAECGGLMYLGQKLFVDDNSYEMVGALPYDVKMEKKPQGHGYTINKSLKDNPFTTEDTIVKGHEFHNSRLINLEEEKVKFAFEVQRGKGIINSKDGILFNNCLVTYMHTHAASTPEWADGLLHKVLEFKNNNN</sequence>
<dbReference type="InterPro" id="IPR004484">
    <property type="entry name" value="CbiA/CobB_synth"/>
</dbReference>
<comment type="function">
    <text evidence="7">Catalyzes the ATP-dependent amidation of the two carboxylate groups at positions a and c of cobyrinate, using either L-glutamine or ammonia as the nitrogen source.</text>
</comment>
<feature type="active site" description="Nucleophile" evidence="7">
    <location>
        <position position="331"/>
    </location>
</feature>
<dbReference type="InterPro" id="IPR011698">
    <property type="entry name" value="GATase_3"/>
</dbReference>
<dbReference type="OrthoDB" id="9764035at2"/>
<dbReference type="GO" id="GO:0042242">
    <property type="term" value="F:cobyrinic acid a,c-diamide synthase activity"/>
    <property type="evidence" value="ECO:0007669"/>
    <property type="project" value="UniProtKB-UniRule"/>
</dbReference>
<keyword evidence="6 7" id="KW-0315">Glutamine amidotransferase</keyword>
<feature type="domain" description="CobB/CobQ-like glutamine amidotransferase" evidence="9">
    <location>
        <begin position="249"/>
        <end position="440"/>
    </location>
</feature>
<comment type="cofactor">
    <cofactor evidence="1 7">
        <name>Mg(2+)</name>
        <dbReference type="ChEBI" id="CHEBI:18420"/>
    </cofactor>
</comment>
<keyword evidence="4 7" id="KW-0067">ATP-binding</keyword>
<dbReference type="SUPFAM" id="SSF52540">
    <property type="entry name" value="P-loop containing nucleoside triphosphate hydrolases"/>
    <property type="match status" value="1"/>
</dbReference>
<dbReference type="Gene3D" id="3.40.50.300">
    <property type="entry name" value="P-loop containing nucleotide triphosphate hydrolases"/>
    <property type="match status" value="1"/>
</dbReference>
<keyword evidence="3 7" id="KW-0547">Nucleotide-binding</keyword>
<dbReference type="UniPathway" id="UPA00148">
    <property type="reaction ID" value="UER00231"/>
</dbReference>
<evidence type="ECO:0000256" key="3">
    <source>
        <dbReference type="ARBA" id="ARBA00022741"/>
    </source>
</evidence>
<organism evidence="10 11">
    <name type="scientific">Desulfonispora thiosulfatigenes DSM 11270</name>
    <dbReference type="NCBI Taxonomy" id="656914"/>
    <lineage>
        <taxon>Bacteria</taxon>
        <taxon>Bacillati</taxon>
        <taxon>Bacillota</taxon>
        <taxon>Clostridia</taxon>
        <taxon>Eubacteriales</taxon>
        <taxon>Peptococcaceae</taxon>
        <taxon>Desulfonispora</taxon>
    </lineage>
</organism>
<evidence type="ECO:0000313" key="11">
    <source>
        <dbReference type="Proteomes" id="UP000192731"/>
    </source>
</evidence>
<dbReference type="NCBIfam" id="NF002204">
    <property type="entry name" value="PRK01077.1"/>
    <property type="match status" value="1"/>
</dbReference>
<dbReference type="PANTHER" id="PTHR43873">
    <property type="entry name" value="COBYRINATE A,C-DIAMIDE SYNTHASE"/>
    <property type="match status" value="1"/>
</dbReference>
<dbReference type="InterPro" id="IPR002586">
    <property type="entry name" value="CobQ/CobB/MinD/ParA_Nub-bd_dom"/>
</dbReference>
<dbReference type="Pfam" id="PF01656">
    <property type="entry name" value="CbiA"/>
    <property type="match status" value="1"/>
</dbReference>
<evidence type="ECO:0000256" key="1">
    <source>
        <dbReference type="ARBA" id="ARBA00001946"/>
    </source>
</evidence>
<evidence type="ECO:0000259" key="9">
    <source>
        <dbReference type="Pfam" id="PF07685"/>
    </source>
</evidence>
<evidence type="ECO:0000256" key="5">
    <source>
        <dbReference type="ARBA" id="ARBA00022842"/>
    </source>
</evidence>
<dbReference type="CDD" id="cd03130">
    <property type="entry name" value="GATase1_CobB"/>
    <property type="match status" value="1"/>
</dbReference>
<proteinExistence type="inferred from homology"/>
<dbReference type="CDD" id="cd05388">
    <property type="entry name" value="CobB_N"/>
    <property type="match status" value="1"/>
</dbReference>
<comment type="miscellaneous">
    <text evidence="7">The a and c carboxylates of cobyrinate are activated for nucleophilic attack via formation of a phosphorylated intermediate by ATP. CbiA catalyzes first the amidation of the c-carboxylate, and then that of the a-carboxylate.</text>
</comment>
<dbReference type="EC" id="6.3.5.11" evidence="7"/>
<evidence type="ECO:0000256" key="2">
    <source>
        <dbReference type="ARBA" id="ARBA00022598"/>
    </source>
</evidence>
<keyword evidence="7" id="KW-0169">Cobalamin biosynthesis</keyword>
<evidence type="ECO:0000256" key="6">
    <source>
        <dbReference type="ARBA" id="ARBA00022962"/>
    </source>
</evidence>
<feature type="site" description="Increases nucleophilicity of active site Cys" evidence="7">
    <location>
        <position position="435"/>
    </location>
</feature>
<comment type="domain">
    <text evidence="7">Comprises of two domains. The C-terminal domain contains the binding site for glutamine and catalyzes the hydrolysis of this substrate to glutamate and ammonia. The N-terminal domain is anticipated to bind ATP and cobyrinate and catalyzes the ultimate synthesis of the diamide product. The ammonia produced via the glutaminase domain is probably translocated to the adjacent domain via a molecular tunnel, where it reacts with an activated intermediate.</text>
</comment>
<dbReference type="STRING" id="656914.SAMN00017405_0853"/>
<evidence type="ECO:0000256" key="7">
    <source>
        <dbReference type="HAMAP-Rule" id="MF_00027"/>
    </source>
</evidence>
<dbReference type="GO" id="GO:0009236">
    <property type="term" value="P:cobalamin biosynthetic process"/>
    <property type="evidence" value="ECO:0007669"/>
    <property type="project" value="UniProtKB-UniRule"/>
</dbReference>
<dbReference type="NCBIfam" id="TIGR00379">
    <property type="entry name" value="cobB"/>
    <property type="match status" value="1"/>
</dbReference>
<keyword evidence="5 7" id="KW-0460">Magnesium</keyword>
<protein>
    <recommendedName>
        <fullName evidence="7">Cobyrinate a,c-diamide synthase</fullName>
        <ecNumber evidence="7">6.3.5.11</ecNumber>
    </recommendedName>
    <alternativeName>
        <fullName evidence="7">Cobyrinic acid a,c-diamide synthetase</fullName>
    </alternativeName>
</protein>
<dbReference type="HAMAP" id="MF_00027">
    <property type="entry name" value="CobB_CbiA"/>
    <property type="match status" value="1"/>
</dbReference>
<dbReference type="PROSITE" id="PS51274">
    <property type="entry name" value="GATASE_COBBQ"/>
    <property type="match status" value="1"/>
</dbReference>
<keyword evidence="11" id="KW-1185">Reference proteome</keyword>